<dbReference type="PANTHER" id="PTHR36887">
    <property type="entry name" value="OS01G0532300 PROTEIN"/>
    <property type="match status" value="1"/>
</dbReference>
<evidence type="ECO:0008006" key="4">
    <source>
        <dbReference type="Google" id="ProtNLM"/>
    </source>
</evidence>
<reference evidence="3" key="1">
    <citation type="journal article" date="2024" name="IScience">
        <title>Strigolactones Initiate the Formation of Haustorium-like Structures in Castilleja.</title>
        <authorList>
            <person name="Buerger M."/>
            <person name="Peterson D."/>
            <person name="Chory J."/>
        </authorList>
    </citation>
    <scope>NUCLEOTIDE SEQUENCE [LARGE SCALE GENOMIC DNA]</scope>
</reference>
<keyword evidence="1" id="KW-0812">Transmembrane</keyword>
<comment type="caution">
    <text evidence="2">The sequence shown here is derived from an EMBL/GenBank/DDBJ whole genome shotgun (WGS) entry which is preliminary data.</text>
</comment>
<evidence type="ECO:0000313" key="2">
    <source>
        <dbReference type="EMBL" id="KAL3639986.1"/>
    </source>
</evidence>
<evidence type="ECO:0000313" key="3">
    <source>
        <dbReference type="Proteomes" id="UP001632038"/>
    </source>
</evidence>
<dbReference type="PANTHER" id="PTHR36887:SF1">
    <property type="entry name" value="OS01G0532300 PROTEIN"/>
    <property type="match status" value="1"/>
</dbReference>
<evidence type="ECO:0000256" key="1">
    <source>
        <dbReference type="SAM" id="Phobius"/>
    </source>
</evidence>
<feature type="transmembrane region" description="Helical" evidence="1">
    <location>
        <begin position="40"/>
        <end position="63"/>
    </location>
</feature>
<name>A0ABD3DGC3_9LAMI</name>
<gene>
    <name evidence="2" type="ORF">CASFOL_014954</name>
</gene>
<feature type="transmembrane region" description="Helical" evidence="1">
    <location>
        <begin position="13"/>
        <end position="33"/>
    </location>
</feature>
<keyword evidence="1" id="KW-1133">Transmembrane helix</keyword>
<accession>A0ABD3DGC3</accession>
<dbReference type="InterPro" id="IPR008480">
    <property type="entry name" value="DUF761_pln"/>
</dbReference>
<sequence length="175" mass="20170">MLSKNAHNHDHQYYYQSLKLLIVTLLVVTPLLSSSFRFKYLYFIVNILIIAIGAEAGLVSFFLRSKKPCFTVHNENIKNLFTDKESVTADHGDEHQSVNTVFVEGVNKEADIDEKIPSIFFIGGGDQTENINVATDQELIMDDEELFQKAEMFIGNFYKQLKMQREESRRRLADQ</sequence>
<keyword evidence="1" id="KW-0472">Membrane</keyword>
<dbReference type="Proteomes" id="UP001632038">
    <property type="component" value="Unassembled WGS sequence"/>
</dbReference>
<organism evidence="2 3">
    <name type="scientific">Castilleja foliolosa</name>
    <dbReference type="NCBI Taxonomy" id="1961234"/>
    <lineage>
        <taxon>Eukaryota</taxon>
        <taxon>Viridiplantae</taxon>
        <taxon>Streptophyta</taxon>
        <taxon>Embryophyta</taxon>
        <taxon>Tracheophyta</taxon>
        <taxon>Spermatophyta</taxon>
        <taxon>Magnoliopsida</taxon>
        <taxon>eudicotyledons</taxon>
        <taxon>Gunneridae</taxon>
        <taxon>Pentapetalae</taxon>
        <taxon>asterids</taxon>
        <taxon>lamiids</taxon>
        <taxon>Lamiales</taxon>
        <taxon>Orobanchaceae</taxon>
        <taxon>Pedicularideae</taxon>
        <taxon>Castillejinae</taxon>
        <taxon>Castilleja</taxon>
    </lineage>
</organism>
<dbReference type="EMBL" id="JAVIJP010000017">
    <property type="protein sequence ID" value="KAL3639986.1"/>
    <property type="molecule type" value="Genomic_DNA"/>
</dbReference>
<protein>
    <recommendedName>
        <fullName evidence="4">DUF4408 domain-containing protein</fullName>
    </recommendedName>
</protein>
<keyword evidence="3" id="KW-1185">Reference proteome</keyword>
<dbReference type="AlphaFoldDB" id="A0ABD3DGC3"/>
<dbReference type="Pfam" id="PF05553">
    <property type="entry name" value="DUF761"/>
    <property type="match status" value="1"/>
</dbReference>
<proteinExistence type="predicted"/>